<dbReference type="Proteomes" id="UP000274391">
    <property type="component" value="Unassembled WGS sequence"/>
</dbReference>
<evidence type="ECO:0000256" key="3">
    <source>
        <dbReference type="ARBA" id="ARBA00022741"/>
    </source>
</evidence>
<dbReference type="GO" id="GO:0008443">
    <property type="term" value="F:phosphofructokinase activity"/>
    <property type="evidence" value="ECO:0007669"/>
    <property type="project" value="TreeGrafter"/>
</dbReference>
<gene>
    <name evidence="8" type="ORF">EG850_02045</name>
</gene>
<dbReference type="PANTHER" id="PTHR46566">
    <property type="entry name" value="1-PHOSPHOFRUCTOKINASE-RELATED"/>
    <property type="match status" value="1"/>
</dbReference>
<feature type="domain" description="Carbohydrate kinase PfkB" evidence="7">
    <location>
        <begin position="8"/>
        <end position="302"/>
    </location>
</feature>
<keyword evidence="9" id="KW-1185">Reference proteome</keyword>
<evidence type="ECO:0000256" key="4">
    <source>
        <dbReference type="ARBA" id="ARBA00022777"/>
    </source>
</evidence>
<dbReference type="PIRSF" id="PIRSF000535">
    <property type="entry name" value="1PFK/6PFK/LacC"/>
    <property type="match status" value="1"/>
</dbReference>
<dbReference type="InterPro" id="IPR011611">
    <property type="entry name" value="PfkB_dom"/>
</dbReference>
<dbReference type="RefSeq" id="WP_124969344.1">
    <property type="nucleotide sequence ID" value="NZ_RQVS01000002.1"/>
</dbReference>
<dbReference type="InterPro" id="IPR002173">
    <property type="entry name" value="Carboh/pur_kinase_PfkB_CS"/>
</dbReference>
<keyword evidence="4 8" id="KW-0418">Kinase</keyword>
<dbReference type="PANTHER" id="PTHR46566:SF5">
    <property type="entry name" value="1-PHOSPHOFRUCTOKINASE"/>
    <property type="match status" value="1"/>
</dbReference>
<evidence type="ECO:0000313" key="8">
    <source>
        <dbReference type="EMBL" id="RRJ88248.1"/>
    </source>
</evidence>
<dbReference type="InterPro" id="IPR017583">
    <property type="entry name" value="Tagatose/fructose_Pkinase"/>
</dbReference>
<dbReference type="GO" id="GO:0005829">
    <property type="term" value="C:cytosol"/>
    <property type="evidence" value="ECO:0007669"/>
    <property type="project" value="TreeGrafter"/>
</dbReference>
<dbReference type="InterPro" id="IPR029056">
    <property type="entry name" value="Ribokinase-like"/>
</dbReference>
<dbReference type="PROSITE" id="PS00584">
    <property type="entry name" value="PFKB_KINASES_2"/>
    <property type="match status" value="1"/>
</dbReference>
<dbReference type="Pfam" id="PF00294">
    <property type="entry name" value="PfkB"/>
    <property type="match status" value="1"/>
</dbReference>
<protein>
    <submittedName>
        <fullName evidence="8">1-phosphofructokinase family hexose kinase</fullName>
    </submittedName>
</protein>
<evidence type="ECO:0000256" key="5">
    <source>
        <dbReference type="ARBA" id="ARBA00022840"/>
    </source>
</evidence>
<proteinExistence type="inferred from homology"/>
<evidence type="ECO:0000256" key="2">
    <source>
        <dbReference type="ARBA" id="ARBA00022679"/>
    </source>
</evidence>
<dbReference type="AlphaFoldDB" id="A0A3P3W1L8"/>
<dbReference type="GO" id="GO:0005524">
    <property type="term" value="F:ATP binding"/>
    <property type="evidence" value="ECO:0007669"/>
    <property type="project" value="UniProtKB-KW"/>
</dbReference>
<dbReference type="EMBL" id="RQVS01000002">
    <property type="protein sequence ID" value="RRJ88248.1"/>
    <property type="molecule type" value="Genomic_DNA"/>
</dbReference>
<dbReference type="CDD" id="cd01164">
    <property type="entry name" value="FruK_PfkB_like"/>
    <property type="match status" value="1"/>
</dbReference>
<evidence type="ECO:0000256" key="1">
    <source>
        <dbReference type="ARBA" id="ARBA00010688"/>
    </source>
</evidence>
<evidence type="ECO:0000259" key="7">
    <source>
        <dbReference type="Pfam" id="PF00294"/>
    </source>
</evidence>
<dbReference type="SUPFAM" id="SSF53613">
    <property type="entry name" value="Ribokinase-like"/>
    <property type="match status" value="1"/>
</dbReference>
<comment type="caution">
    <text evidence="8">The sequence shown here is derived from an EMBL/GenBank/DDBJ whole genome shotgun (WGS) entry which is preliminary data.</text>
</comment>
<keyword evidence="2 6" id="KW-0808">Transferase</keyword>
<dbReference type="OrthoDB" id="9801219at2"/>
<evidence type="ECO:0000313" key="9">
    <source>
        <dbReference type="Proteomes" id="UP000274391"/>
    </source>
</evidence>
<accession>A0A3P3W1L8</accession>
<reference evidence="8 9" key="1">
    <citation type="submission" date="2018-11" db="EMBL/GenBank/DDBJ databases">
        <title>YIM 102482-1 draft genome.</title>
        <authorList>
            <person name="Li G."/>
            <person name="Jiang Y."/>
        </authorList>
    </citation>
    <scope>NUCLEOTIDE SEQUENCE [LARGE SCALE GENOMIC DNA]</scope>
    <source>
        <strain evidence="8 9">YIM 102482-1</strain>
    </source>
</reference>
<sequence length="316" mass="31379">MIVTLTANPSIDRTVTIDAPVTRGAVHRVSAPTDLAAGKGANVSRVLRAAGVKSLAIFPAPRGHEYLAGIEAHGLTALATPADGVRTNLTITEADGTTTKFNQPGAALSATQLAALEDSLIEAAADADWVVLAGSLPPGVAPEWYASLVARLHDAGARVAVDTSGAPLAAFATAATMPDLMKPNAHELAELVGGNGDALEAAVAHGDFASVRDAAGRLVRRGVAMVLTTLGAAGALLSTAEGDWFAASPPITPRSTVGAGDSSLAGFLIALSNGANAAEALRHAVASGSAATALAGTGVPTPADLDLDGTTVTPLD</sequence>
<dbReference type="NCBIfam" id="TIGR03168">
    <property type="entry name" value="1-PFK"/>
    <property type="match status" value="1"/>
</dbReference>
<organism evidence="8 9">
    <name type="scientific">Gulosibacter macacae</name>
    <dbReference type="NCBI Taxonomy" id="2488791"/>
    <lineage>
        <taxon>Bacteria</taxon>
        <taxon>Bacillati</taxon>
        <taxon>Actinomycetota</taxon>
        <taxon>Actinomycetes</taxon>
        <taxon>Micrococcales</taxon>
        <taxon>Microbacteriaceae</taxon>
        <taxon>Gulosibacter</taxon>
    </lineage>
</organism>
<keyword evidence="3" id="KW-0547">Nucleotide-binding</keyword>
<keyword evidence="5" id="KW-0067">ATP-binding</keyword>
<dbReference type="Gene3D" id="3.40.1190.20">
    <property type="match status" value="1"/>
</dbReference>
<evidence type="ECO:0000256" key="6">
    <source>
        <dbReference type="PIRNR" id="PIRNR000535"/>
    </source>
</evidence>
<comment type="similarity">
    <text evidence="1">Belongs to the carbohydrate kinase PfkB family.</text>
</comment>
<name>A0A3P3W1L8_9MICO</name>